<dbReference type="EMBL" id="KZ678378">
    <property type="protein sequence ID" value="PSS02293.1"/>
    <property type="molecule type" value="Genomic_DNA"/>
</dbReference>
<feature type="compositionally biased region" description="Polar residues" evidence="1">
    <location>
        <begin position="121"/>
        <end position="138"/>
    </location>
</feature>
<keyword evidence="2" id="KW-1133">Transmembrane helix</keyword>
<feature type="transmembrane region" description="Helical" evidence="2">
    <location>
        <begin position="332"/>
        <end position="356"/>
    </location>
</feature>
<keyword evidence="4" id="KW-1185">Reference proteome</keyword>
<dbReference type="AlphaFoldDB" id="A0A2T3AKV1"/>
<protein>
    <recommendedName>
        <fullName evidence="5">Ring-like domain-containing protein</fullName>
    </recommendedName>
</protein>
<dbReference type="Proteomes" id="UP000241462">
    <property type="component" value="Unassembled WGS sequence"/>
</dbReference>
<reference evidence="3 4" key="1">
    <citation type="journal article" date="2018" name="Mycol. Prog.">
        <title>Coniella lustricola, a new species from submerged detritus.</title>
        <authorList>
            <person name="Raudabaugh D.B."/>
            <person name="Iturriaga T."/>
            <person name="Carver A."/>
            <person name="Mondo S."/>
            <person name="Pangilinan J."/>
            <person name="Lipzen A."/>
            <person name="He G."/>
            <person name="Amirebrahimi M."/>
            <person name="Grigoriev I.V."/>
            <person name="Miller A.N."/>
        </authorList>
    </citation>
    <scope>NUCLEOTIDE SEQUENCE [LARGE SCALE GENOMIC DNA]</scope>
    <source>
        <strain evidence="3 4">B22-T-1</strain>
    </source>
</reference>
<feature type="compositionally biased region" description="Basic and acidic residues" evidence="1">
    <location>
        <begin position="13"/>
        <end position="35"/>
    </location>
</feature>
<keyword evidence="2" id="KW-0472">Membrane</keyword>
<sequence length="414" mass="45505">MLEYFAIRRFRKNRDDKVKARQETKEHQELADQKAARSSSPGAQGPVLTDDDELFFERLTGEDGFSDEDGKRPPLPPRGSTPSFTWESDWDSDNEGPATGKGKMAASSSGRHKEKADAATNHVQKSQPGNDNSNNKSRFSFWAHKRPANKKGGDTLAPPPVAGQQQQEAIAITAEEEEREQRDISRVLDDLNLSARNNKIVSLSKESQELVSSFTFVLKDLVNGVPTAGRDLQALFDDHDGTLAKNFEKLPGSLKKLVTSLPTKLTGTLAPELLAVAAESQGIRRDEAAAAGGVKDQAKKLLMPRSISDLVTKPGAIVGMLKAIMNALKTRWPAFIGTNVIWSVALFLLMFVLWYCHKRGREVRLEKEKAAATDLGGHVEENPEASSDVNSPMLLEAPRSPVRFDSSNIEYAMK</sequence>
<feature type="region of interest" description="Disordered" evidence="1">
    <location>
        <begin position="13"/>
        <end position="138"/>
    </location>
</feature>
<evidence type="ECO:0008006" key="5">
    <source>
        <dbReference type="Google" id="ProtNLM"/>
    </source>
</evidence>
<evidence type="ECO:0000313" key="3">
    <source>
        <dbReference type="EMBL" id="PSS02293.1"/>
    </source>
</evidence>
<name>A0A2T3AKV1_9PEZI</name>
<dbReference type="OrthoDB" id="5398191at2759"/>
<evidence type="ECO:0000256" key="2">
    <source>
        <dbReference type="SAM" id="Phobius"/>
    </source>
</evidence>
<evidence type="ECO:0000313" key="4">
    <source>
        <dbReference type="Proteomes" id="UP000241462"/>
    </source>
</evidence>
<gene>
    <name evidence="3" type="ORF">BD289DRAFT_359852</name>
</gene>
<proteinExistence type="predicted"/>
<organism evidence="3 4">
    <name type="scientific">Coniella lustricola</name>
    <dbReference type="NCBI Taxonomy" id="2025994"/>
    <lineage>
        <taxon>Eukaryota</taxon>
        <taxon>Fungi</taxon>
        <taxon>Dikarya</taxon>
        <taxon>Ascomycota</taxon>
        <taxon>Pezizomycotina</taxon>
        <taxon>Sordariomycetes</taxon>
        <taxon>Sordariomycetidae</taxon>
        <taxon>Diaporthales</taxon>
        <taxon>Schizoparmaceae</taxon>
        <taxon>Coniella</taxon>
    </lineage>
</organism>
<accession>A0A2T3AKV1</accession>
<keyword evidence="2" id="KW-0812">Transmembrane</keyword>
<evidence type="ECO:0000256" key="1">
    <source>
        <dbReference type="SAM" id="MobiDB-lite"/>
    </source>
</evidence>
<dbReference type="InParanoid" id="A0A2T3AKV1"/>
<feature type="region of interest" description="Disordered" evidence="1">
    <location>
        <begin position="373"/>
        <end position="393"/>
    </location>
</feature>